<dbReference type="CDD" id="cd07786">
    <property type="entry name" value="FGGY_EcGK_like"/>
    <property type="match status" value="1"/>
</dbReference>
<dbReference type="RefSeq" id="WP_187763896.1">
    <property type="nucleotide sequence ID" value="NZ_CP061038.1"/>
</dbReference>
<accession>A0A7H0LPI8</accession>
<dbReference type="Pfam" id="PF02782">
    <property type="entry name" value="FGGY_C"/>
    <property type="match status" value="1"/>
</dbReference>
<keyword evidence="3 4" id="KW-0418">Kinase</keyword>
<proteinExistence type="inferred from homology"/>
<dbReference type="PIRSF" id="PIRSF000538">
    <property type="entry name" value="GlpK"/>
    <property type="match status" value="1"/>
</dbReference>
<dbReference type="InterPro" id="IPR000577">
    <property type="entry name" value="Carb_kinase_FGGY"/>
</dbReference>
<evidence type="ECO:0000259" key="5">
    <source>
        <dbReference type="Pfam" id="PF00370"/>
    </source>
</evidence>
<dbReference type="InterPro" id="IPR018485">
    <property type="entry name" value="FGGY_C"/>
</dbReference>
<organism evidence="7 8">
    <name type="scientific">Sphingomonas alpina</name>
    <dbReference type="NCBI Taxonomy" id="653931"/>
    <lineage>
        <taxon>Bacteria</taxon>
        <taxon>Pseudomonadati</taxon>
        <taxon>Pseudomonadota</taxon>
        <taxon>Alphaproteobacteria</taxon>
        <taxon>Sphingomonadales</taxon>
        <taxon>Sphingomonadaceae</taxon>
        <taxon>Sphingomonas</taxon>
    </lineage>
</organism>
<evidence type="ECO:0000313" key="7">
    <source>
        <dbReference type="EMBL" id="QNQ11591.1"/>
    </source>
</evidence>
<reference evidence="7 8" key="1">
    <citation type="submission" date="2020-09" db="EMBL/GenBank/DDBJ databases">
        <title>Sphingomonas sp., a new species isolated from pork steak.</title>
        <authorList>
            <person name="Heidler von Heilborn D."/>
        </authorList>
    </citation>
    <scope>NUCLEOTIDE SEQUENCE [LARGE SCALE GENOMIC DNA]</scope>
    <source>
        <strain evidence="8">S8-3T</strain>
    </source>
</reference>
<dbReference type="PANTHER" id="PTHR10196:SF78">
    <property type="entry name" value="GLYCEROL KINASE"/>
    <property type="match status" value="1"/>
</dbReference>
<keyword evidence="2 4" id="KW-0808">Transferase</keyword>
<evidence type="ECO:0000256" key="1">
    <source>
        <dbReference type="ARBA" id="ARBA00009156"/>
    </source>
</evidence>
<evidence type="ECO:0000256" key="4">
    <source>
        <dbReference type="RuleBase" id="RU003733"/>
    </source>
</evidence>
<dbReference type="GO" id="GO:0004370">
    <property type="term" value="F:glycerol kinase activity"/>
    <property type="evidence" value="ECO:0007669"/>
    <property type="project" value="TreeGrafter"/>
</dbReference>
<dbReference type="InterPro" id="IPR018484">
    <property type="entry name" value="FGGY_N"/>
</dbReference>
<dbReference type="GO" id="GO:0019563">
    <property type="term" value="P:glycerol catabolic process"/>
    <property type="evidence" value="ECO:0007669"/>
    <property type="project" value="TreeGrafter"/>
</dbReference>
<protein>
    <submittedName>
        <fullName evidence="7">Glycerol kinase</fullName>
    </submittedName>
</protein>
<dbReference type="PROSITE" id="PS00445">
    <property type="entry name" value="FGGY_KINASES_2"/>
    <property type="match status" value="1"/>
</dbReference>
<dbReference type="Proteomes" id="UP000516148">
    <property type="component" value="Chromosome"/>
</dbReference>
<dbReference type="GO" id="GO:0005829">
    <property type="term" value="C:cytosol"/>
    <property type="evidence" value="ECO:0007669"/>
    <property type="project" value="TreeGrafter"/>
</dbReference>
<dbReference type="EMBL" id="CP061038">
    <property type="protein sequence ID" value="QNQ11591.1"/>
    <property type="molecule type" value="Genomic_DNA"/>
</dbReference>
<dbReference type="Gene3D" id="3.30.420.40">
    <property type="match status" value="2"/>
</dbReference>
<gene>
    <name evidence="7" type="ORF">H3Z74_10915</name>
</gene>
<keyword evidence="8" id="KW-1185">Reference proteome</keyword>
<dbReference type="PANTHER" id="PTHR10196">
    <property type="entry name" value="SUGAR KINASE"/>
    <property type="match status" value="1"/>
</dbReference>
<dbReference type="Pfam" id="PF00370">
    <property type="entry name" value="FGGY_N"/>
    <property type="match status" value="1"/>
</dbReference>
<name>A0A7H0LPI8_9SPHN</name>
<sequence length="491" mass="51890">MSDLILVIDEGTTSTRAMLFAPDGKCLASKAAELTQHYPEPGRVEHDAAEIWERTLAVTRAMVDQAGGAERIAAIGITNQRETVVFWDRESGEPLAPAIVWQDRRTAAICRDLREAGHEPAVQAKTGLLLDPYFSGSKIGWAMQNWPQLKEAGNRLAIGTIESWLIWKLTAGENGAGVHITDATNASRTALMAIGSGHWDDGLIELFGAPRKALPEIVDCAGRFGETTLFGAPIPICGIAGDQQAATIGQSCLKPGETKATFGTGAFVLTQAGPTPPTSRNRLLSTIVWQLGGRRAYALEGSVFVAGSLIKWLRDEIGLIGTAAETEALARGVPDNGGVYLVPALSGLGAPWWQPEARGALSGLSFSTSKAHIVRAALEAMAHQAHDLKTAFAADGVDWQSVRIDGGMVANDWMAQDLADMLGVSVERPKFAETTALGAAMLAGVGCGLFDGLEAASVMRGSVETFEPAIDADIRAARLAGWKTAVDKVVG</sequence>
<dbReference type="NCBIfam" id="NF000756">
    <property type="entry name" value="PRK00047.1"/>
    <property type="match status" value="1"/>
</dbReference>
<evidence type="ECO:0000313" key="8">
    <source>
        <dbReference type="Proteomes" id="UP000516148"/>
    </source>
</evidence>
<dbReference type="AlphaFoldDB" id="A0A7H0LPI8"/>
<dbReference type="InterPro" id="IPR018483">
    <property type="entry name" value="Carb_kinase_FGGY_CS"/>
</dbReference>
<dbReference type="InterPro" id="IPR043129">
    <property type="entry name" value="ATPase_NBD"/>
</dbReference>
<evidence type="ECO:0000259" key="6">
    <source>
        <dbReference type="Pfam" id="PF02782"/>
    </source>
</evidence>
<evidence type="ECO:0000256" key="3">
    <source>
        <dbReference type="ARBA" id="ARBA00022777"/>
    </source>
</evidence>
<dbReference type="SUPFAM" id="SSF53067">
    <property type="entry name" value="Actin-like ATPase domain"/>
    <property type="match status" value="2"/>
</dbReference>
<evidence type="ECO:0000256" key="2">
    <source>
        <dbReference type="ARBA" id="ARBA00022679"/>
    </source>
</evidence>
<feature type="domain" description="Carbohydrate kinase FGGY C-terminal" evidence="6">
    <location>
        <begin position="260"/>
        <end position="446"/>
    </location>
</feature>
<comment type="similarity">
    <text evidence="1 4">Belongs to the FGGY kinase family.</text>
</comment>
<feature type="domain" description="Carbohydrate kinase FGGY N-terminal" evidence="5">
    <location>
        <begin position="5"/>
        <end position="249"/>
    </location>
</feature>
<dbReference type="KEGG" id="spap:H3Z74_10915"/>